<comment type="caution">
    <text evidence="1">The sequence shown here is derived from an EMBL/GenBank/DDBJ whole genome shotgun (WGS) entry which is preliminary data.</text>
</comment>
<reference evidence="1" key="2">
    <citation type="submission" date="2020-02" db="EMBL/GenBank/DDBJ databases">
        <authorList>
            <person name="Gilchrist C.L.M."/>
            <person name="Chooi Y.-H."/>
        </authorList>
    </citation>
    <scope>NUCLEOTIDE SEQUENCE</scope>
    <source>
        <strain evidence="1">MST-FP2251</strain>
    </source>
</reference>
<dbReference type="Proteomes" id="UP001194746">
    <property type="component" value="Unassembled WGS sequence"/>
</dbReference>
<proteinExistence type="predicted"/>
<name>A0AAD4CDQ7_ASPNN</name>
<gene>
    <name evidence="1" type="ORF">FE257_001465</name>
</gene>
<evidence type="ECO:0000313" key="2">
    <source>
        <dbReference type="Proteomes" id="UP001194746"/>
    </source>
</evidence>
<protein>
    <submittedName>
        <fullName evidence="1">Uncharacterized protein</fullName>
    </submittedName>
</protein>
<dbReference type="AlphaFoldDB" id="A0AAD4CDQ7"/>
<organism evidence="1 2">
    <name type="scientific">Aspergillus nanangensis</name>
    <dbReference type="NCBI Taxonomy" id="2582783"/>
    <lineage>
        <taxon>Eukaryota</taxon>
        <taxon>Fungi</taxon>
        <taxon>Dikarya</taxon>
        <taxon>Ascomycota</taxon>
        <taxon>Pezizomycotina</taxon>
        <taxon>Eurotiomycetes</taxon>
        <taxon>Eurotiomycetidae</taxon>
        <taxon>Eurotiales</taxon>
        <taxon>Aspergillaceae</taxon>
        <taxon>Aspergillus</taxon>
        <taxon>Aspergillus subgen. Circumdati</taxon>
    </lineage>
</organism>
<dbReference type="EMBL" id="VCAU01000118">
    <property type="protein sequence ID" value="KAF9884581.1"/>
    <property type="molecule type" value="Genomic_DNA"/>
</dbReference>
<keyword evidence="2" id="KW-1185">Reference proteome</keyword>
<accession>A0AAD4CDQ7</accession>
<reference evidence="1" key="1">
    <citation type="journal article" date="2019" name="Beilstein J. Org. Chem.">
        <title>Nanangenines: drimane sesquiterpenoids as the dominant metabolite cohort of a novel Australian fungus, Aspergillus nanangensis.</title>
        <authorList>
            <person name="Lacey H.J."/>
            <person name="Gilchrist C.L.M."/>
            <person name="Crombie A."/>
            <person name="Kalaitzis J.A."/>
            <person name="Vuong D."/>
            <person name="Rutledge P.J."/>
            <person name="Turner P."/>
            <person name="Pitt J.I."/>
            <person name="Lacey E."/>
            <person name="Chooi Y.H."/>
            <person name="Piggott A.M."/>
        </authorList>
    </citation>
    <scope>NUCLEOTIDE SEQUENCE</scope>
    <source>
        <strain evidence="1">MST-FP2251</strain>
    </source>
</reference>
<evidence type="ECO:0000313" key="1">
    <source>
        <dbReference type="EMBL" id="KAF9884581.1"/>
    </source>
</evidence>
<sequence>MSTKDSLESLCIDVSYPEDDNQLGWFGSLTEYTKLRTLHLRLRDLLYLEVDSTWGSELDDIRYIYNSPKYDSPTFVSLVDTLPASLEHLYVSEFDKEFSTGLRELEKIVREKDKIPHLRAIDIEGYLRHQSEDLHVFANNLGRACEEVGIEFNILDYYIEVEHRGKRDADCKDHWSHWLPEYRTYWAIHRNLRTAKRIISPIVRQRRAEEAKGNPDYVKPNDLLQWMMDGANE</sequence>